<dbReference type="PRINTS" id="PR00081">
    <property type="entry name" value="GDHRDH"/>
</dbReference>
<comment type="similarity">
    <text evidence="1">Belongs to the short-chain dehydrogenases/reductases (SDR) family.</text>
</comment>
<organism evidence="3">
    <name type="scientific">freshwater metagenome</name>
    <dbReference type="NCBI Taxonomy" id="449393"/>
    <lineage>
        <taxon>unclassified sequences</taxon>
        <taxon>metagenomes</taxon>
        <taxon>ecological metagenomes</taxon>
    </lineage>
</organism>
<name>A0A094Q2E2_9ZZZZ</name>
<gene>
    <name evidence="3" type="ORF">GM50_9150</name>
</gene>
<dbReference type="PANTHER" id="PTHR24320">
    <property type="entry name" value="RETINOL DEHYDROGENASE"/>
    <property type="match status" value="1"/>
</dbReference>
<proteinExistence type="inferred from homology"/>
<dbReference type="InterPro" id="IPR036291">
    <property type="entry name" value="NAD(P)-bd_dom_sf"/>
</dbReference>
<evidence type="ECO:0000256" key="1">
    <source>
        <dbReference type="ARBA" id="ARBA00006484"/>
    </source>
</evidence>
<dbReference type="EMBL" id="JNSK01000027">
    <property type="protein sequence ID" value="KGA18295.1"/>
    <property type="molecule type" value="Genomic_DNA"/>
</dbReference>
<evidence type="ECO:0000256" key="2">
    <source>
        <dbReference type="ARBA" id="ARBA00023002"/>
    </source>
</evidence>
<protein>
    <recommendedName>
        <fullName evidence="4">SDR family NAD(P)-dependent oxidoreductase</fullName>
    </recommendedName>
</protein>
<dbReference type="NCBIfam" id="NF004846">
    <property type="entry name" value="PRK06197.1"/>
    <property type="match status" value="1"/>
</dbReference>
<evidence type="ECO:0008006" key="4">
    <source>
        <dbReference type="Google" id="ProtNLM"/>
    </source>
</evidence>
<comment type="caution">
    <text evidence="3">The sequence shown here is derived from an EMBL/GenBank/DDBJ whole genome shotgun (WGS) entry which is preliminary data.</text>
</comment>
<dbReference type="GO" id="GO:0016491">
    <property type="term" value="F:oxidoreductase activity"/>
    <property type="evidence" value="ECO:0007669"/>
    <property type="project" value="UniProtKB-KW"/>
</dbReference>
<keyword evidence="2" id="KW-0560">Oxidoreductase</keyword>
<dbReference type="AlphaFoldDB" id="A0A094Q2E2"/>
<dbReference type="Gene3D" id="3.40.50.720">
    <property type="entry name" value="NAD(P)-binding Rossmann-like Domain"/>
    <property type="match status" value="1"/>
</dbReference>
<evidence type="ECO:0000313" key="3">
    <source>
        <dbReference type="EMBL" id="KGA18295.1"/>
    </source>
</evidence>
<reference evidence="3" key="1">
    <citation type="submission" date="2014-05" db="EMBL/GenBank/DDBJ databases">
        <title>Key roles for freshwater Actinobacteria revealed by deep metagenomic sequencing.</title>
        <authorList>
            <person name="Ghai R."/>
            <person name="Mizuno C.M."/>
            <person name="Picazo A."/>
            <person name="Camacho A."/>
            <person name="Rodriguez-Valera F."/>
        </authorList>
    </citation>
    <scope>NUCLEOTIDE SEQUENCE</scope>
</reference>
<sequence>MSDVPLIPRRWNDVDISGIEGKKYFITGGTSGLGKESAAALIRRGAHVTITARTPEKGAAMVAELGGKNIKYALLDLTDLASVKACAATVTENIDVLILNAGVMATPFLLTTDKFELQMSTNHLGHFALAGLLRDRVISRIVSVASQAHRLGNFGNGTKEEIRAKCLGQGEYKPWGAYGATKLANLLFTHELQRLSVKNNWGIDAMAAHPGWSNTNLQNISPQMREANAEARITSAMNDLFAQSAHRGALPVLAAATYSPLLGGSYIGPDGFMEMRGYPKLTRGSSLSYDQELARNLWSISEELTGITWA</sequence>
<dbReference type="Pfam" id="PF00106">
    <property type="entry name" value="adh_short"/>
    <property type="match status" value="1"/>
</dbReference>
<dbReference type="PANTHER" id="PTHR24320:SF148">
    <property type="entry name" value="NAD(P)-BINDING ROSSMANN-FOLD SUPERFAMILY PROTEIN"/>
    <property type="match status" value="1"/>
</dbReference>
<accession>A0A094Q2E2</accession>
<dbReference type="InterPro" id="IPR002347">
    <property type="entry name" value="SDR_fam"/>
</dbReference>
<dbReference type="SUPFAM" id="SSF51735">
    <property type="entry name" value="NAD(P)-binding Rossmann-fold domains"/>
    <property type="match status" value="1"/>
</dbReference>